<organism evidence="1 2">
    <name type="scientific">Cuscuta campestris</name>
    <dbReference type="NCBI Taxonomy" id="132261"/>
    <lineage>
        <taxon>Eukaryota</taxon>
        <taxon>Viridiplantae</taxon>
        <taxon>Streptophyta</taxon>
        <taxon>Embryophyta</taxon>
        <taxon>Tracheophyta</taxon>
        <taxon>Spermatophyta</taxon>
        <taxon>Magnoliopsida</taxon>
        <taxon>eudicotyledons</taxon>
        <taxon>Gunneridae</taxon>
        <taxon>Pentapetalae</taxon>
        <taxon>asterids</taxon>
        <taxon>lamiids</taxon>
        <taxon>Solanales</taxon>
        <taxon>Convolvulaceae</taxon>
        <taxon>Cuscuteae</taxon>
        <taxon>Cuscuta</taxon>
        <taxon>Cuscuta subgen. Grammica</taxon>
        <taxon>Cuscuta sect. Cleistogrammica</taxon>
    </lineage>
</organism>
<proteinExistence type="predicted"/>
<reference evidence="1 2" key="1">
    <citation type="submission" date="2018-04" db="EMBL/GenBank/DDBJ databases">
        <authorList>
            <person name="Vogel A."/>
        </authorList>
    </citation>
    <scope>NUCLEOTIDE SEQUENCE [LARGE SCALE GENOMIC DNA]</scope>
</reference>
<name>A0A484M8E5_9ASTE</name>
<evidence type="ECO:0008006" key="3">
    <source>
        <dbReference type="Google" id="ProtNLM"/>
    </source>
</evidence>
<dbReference type="EMBL" id="OOIL02002698">
    <property type="protein sequence ID" value="VFQ84336.1"/>
    <property type="molecule type" value="Genomic_DNA"/>
</dbReference>
<evidence type="ECO:0000313" key="2">
    <source>
        <dbReference type="Proteomes" id="UP000595140"/>
    </source>
</evidence>
<keyword evidence="2" id="KW-1185">Reference proteome</keyword>
<protein>
    <recommendedName>
        <fullName evidence="3">Reverse transcriptase zinc-binding domain-containing protein</fullName>
    </recommendedName>
</protein>
<sequence>MDFDKICALCKAAEENSDHLFCNCPITKAMLRRTSDRQGYKFEGTKARNKLLHKQEGTLEESMFREITIHTTSCWEREKEKNSSR</sequence>
<evidence type="ECO:0000313" key="1">
    <source>
        <dbReference type="EMBL" id="VFQ84336.1"/>
    </source>
</evidence>
<gene>
    <name evidence="1" type="ORF">CCAM_LOCUS26112</name>
</gene>
<dbReference type="AlphaFoldDB" id="A0A484M8E5"/>
<accession>A0A484M8E5</accession>
<dbReference type="Proteomes" id="UP000595140">
    <property type="component" value="Unassembled WGS sequence"/>
</dbReference>